<evidence type="ECO:0000256" key="1">
    <source>
        <dbReference type="SAM" id="SignalP"/>
    </source>
</evidence>
<reference evidence="2" key="1">
    <citation type="submission" date="2020-06" db="EMBL/GenBank/DDBJ databases">
        <title>WGS assembly of Ceratodon purpureus strain R40.</title>
        <authorList>
            <person name="Carey S.B."/>
            <person name="Jenkins J."/>
            <person name="Shu S."/>
            <person name="Lovell J.T."/>
            <person name="Sreedasyam A."/>
            <person name="Maumus F."/>
            <person name="Tiley G.P."/>
            <person name="Fernandez-Pozo N."/>
            <person name="Barry K."/>
            <person name="Chen C."/>
            <person name="Wang M."/>
            <person name="Lipzen A."/>
            <person name="Daum C."/>
            <person name="Saski C.A."/>
            <person name="Payton A.C."/>
            <person name="Mcbreen J.C."/>
            <person name="Conrad R.E."/>
            <person name="Kollar L.M."/>
            <person name="Olsson S."/>
            <person name="Huttunen S."/>
            <person name="Landis J.B."/>
            <person name="Wickett N.J."/>
            <person name="Johnson M.G."/>
            <person name="Rensing S.A."/>
            <person name="Grimwood J."/>
            <person name="Schmutz J."/>
            <person name="Mcdaniel S.F."/>
        </authorList>
    </citation>
    <scope>NUCLEOTIDE SEQUENCE</scope>
    <source>
        <strain evidence="2">R40</strain>
    </source>
</reference>
<feature type="chain" id="PRO_5035732338" evidence="1">
    <location>
        <begin position="21"/>
        <end position="50"/>
    </location>
</feature>
<feature type="signal peptide" evidence="1">
    <location>
        <begin position="1"/>
        <end position="20"/>
    </location>
</feature>
<proteinExistence type="predicted"/>
<gene>
    <name evidence="2" type="ORF">KC19_3G071300</name>
</gene>
<accession>A0A8T0IFN8</accession>
<comment type="caution">
    <text evidence="2">The sequence shown here is derived from an EMBL/GenBank/DDBJ whole genome shotgun (WGS) entry which is preliminary data.</text>
</comment>
<evidence type="ECO:0000313" key="3">
    <source>
        <dbReference type="Proteomes" id="UP000822688"/>
    </source>
</evidence>
<name>A0A8T0IFN8_CERPU</name>
<dbReference type="EMBL" id="CM026423">
    <property type="protein sequence ID" value="KAG0582584.1"/>
    <property type="molecule type" value="Genomic_DNA"/>
</dbReference>
<protein>
    <submittedName>
        <fullName evidence="2">Uncharacterized protein</fullName>
    </submittedName>
</protein>
<organism evidence="2 3">
    <name type="scientific">Ceratodon purpureus</name>
    <name type="common">Fire moss</name>
    <name type="synonym">Dicranum purpureum</name>
    <dbReference type="NCBI Taxonomy" id="3225"/>
    <lineage>
        <taxon>Eukaryota</taxon>
        <taxon>Viridiplantae</taxon>
        <taxon>Streptophyta</taxon>
        <taxon>Embryophyta</taxon>
        <taxon>Bryophyta</taxon>
        <taxon>Bryophytina</taxon>
        <taxon>Bryopsida</taxon>
        <taxon>Dicranidae</taxon>
        <taxon>Pseudoditrichales</taxon>
        <taxon>Ditrichaceae</taxon>
        <taxon>Ceratodon</taxon>
    </lineage>
</organism>
<keyword evidence="1" id="KW-0732">Signal</keyword>
<keyword evidence="3" id="KW-1185">Reference proteome</keyword>
<sequence>MTTFNLAARFLCLKSQFSCCQLCSWLYQCGRKRKLASLKVYNWNIVRWGC</sequence>
<dbReference type="AlphaFoldDB" id="A0A8T0IFN8"/>
<evidence type="ECO:0000313" key="2">
    <source>
        <dbReference type="EMBL" id="KAG0582584.1"/>
    </source>
</evidence>
<dbReference type="Proteomes" id="UP000822688">
    <property type="component" value="Chromosome 3"/>
</dbReference>